<dbReference type="EMBL" id="KI925454">
    <property type="protein sequence ID" value="ETW87047.1"/>
    <property type="molecule type" value="Genomic_DNA"/>
</dbReference>
<proteinExistence type="predicted"/>
<gene>
    <name evidence="2" type="ORF">HETIRDRAFT_447654</name>
</gene>
<feature type="compositionally biased region" description="Basic and acidic residues" evidence="1">
    <location>
        <begin position="158"/>
        <end position="168"/>
    </location>
</feature>
<evidence type="ECO:0000256" key="1">
    <source>
        <dbReference type="SAM" id="MobiDB-lite"/>
    </source>
</evidence>
<evidence type="ECO:0000313" key="2">
    <source>
        <dbReference type="EMBL" id="ETW87047.1"/>
    </source>
</evidence>
<organism evidence="2 3">
    <name type="scientific">Heterobasidion irregulare (strain TC 32-1)</name>
    <dbReference type="NCBI Taxonomy" id="747525"/>
    <lineage>
        <taxon>Eukaryota</taxon>
        <taxon>Fungi</taxon>
        <taxon>Dikarya</taxon>
        <taxon>Basidiomycota</taxon>
        <taxon>Agaricomycotina</taxon>
        <taxon>Agaricomycetes</taxon>
        <taxon>Russulales</taxon>
        <taxon>Bondarzewiaceae</taxon>
        <taxon>Heterobasidion</taxon>
        <taxon>Heterobasidion annosum species complex</taxon>
    </lineage>
</organism>
<dbReference type="InParanoid" id="W4KMK1"/>
<dbReference type="RefSeq" id="XP_009540995.1">
    <property type="nucleotide sequence ID" value="XM_009542700.1"/>
</dbReference>
<reference evidence="2 3" key="1">
    <citation type="journal article" date="2012" name="New Phytol.">
        <title>Insight into trade-off between wood decay and parasitism from the genome of a fungal forest pathogen.</title>
        <authorList>
            <person name="Olson A."/>
            <person name="Aerts A."/>
            <person name="Asiegbu F."/>
            <person name="Belbahri L."/>
            <person name="Bouzid O."/>
            <person name="Broberg A."/>
            <person name="Canback B."/>
            <person name="Coutinho P.M."/>
            <person name="Cullen D."/>
            <person name="Dalman K."/>
            <person name="Deflorio G."/>
            <person name="van Diepen L.T."/>
            <person name="Dunand C."/>
            <person name="Duplessis S."/>
            <person name="Durling M."/>
            <person name="Gonthier P."/>
            <person name="Grimwood J."/>
            <person name="Fossdal C.G."/>
            <person name="Hansson D."/>
            <person name="Henrissat B."/>
            <person name="Hietala A."/>
            <person name="Himmelstrand K."/>
            <person name="Hoffmeister D."/>
            <person name="Hogberg N."/>
            <person name="James T.Y."/>
            <person name="Karlsson M."/>
            <person name="Kohler A."/>
            <person name="Kues U."/>
            <person name="Lee Y.H."/>
            <person name="Lin Y.C."/>
            <person name="Lind M."/>
            <person name="Lindquist E."/>
            <person name="Lombard V."/>
            <person name="Lucas S."/>
            <person name="Lunden K."/>
            <person name="Morin E."/>
            <person name="Murat C."/>
            <person name="Park J."/>
            <person name="Raffaello T."/>
            <person name="Rouze P."/>
            <person name="Salamov A."/>
            <person name="Schmutz J."/>
            <person name="Solheim H."/>
            <person name="Stahlberg J."/>
            <person name="Velez H."/>
            <person name="de Vries R.P."/>
            <person name="Wiebenga A."/>
            <person name="Woodward S."/>
            <person name="Yakovlev I."/>
            <person name="Garbelotto M."/>
            <person name="Martin F."/>
            <person name="Grigoriev I.V."/>
            <person name="Stenlid J."/>
        </authorList>
    </citation>
    <scope>NUCLEOTIDE SEQUENCE [LARGE SCALE GENOMIC DNA]</scope>
    <source>
        <strain evidence="2 3">TC 32-1</strain>
    </source>
</reference>
<dbReference type="AlphaFoldDB" id="W4KMK1"/>
<accession>W4KMK1</accession>
<dbReference type="Proteomes" id="UP000030671">
    <property type="component" value="Unassembled WGS sequence"/>
</dbReference>
<evidence type="ECO:0000313" key="3">
    <source>
        <dbReference type="Proteomes" id="UP000030671"/>
    </source>
</evidence>
<dbReference type="GeneID" id="20675795"/>
<sequence>MSSCQQFRVRFPAELEKPPADRPRKANLTYPKVAQVKHSKDRIESADLYWGHRCVTASPEKFLRNRRRERREPPPPPPENDSKAGLLRSLSNALATDGPPIGLRQSPRPQLAISVPDKNSERAVHPLRLKSAPPLSITPTSTSSSSSGDQDSNYSYLDVKETKDEQHHGPLLSEVRPVTF</sequence>
<feature type="region of interest" description="Disordered" evidence="1">
    <location>
        <begin position="1"/>
        <end position="38"/>
    </location>
</feature>
<feature type="region of interest" description="Disordered" evidence="1">
    <location>
        <begin position="60"/>
        <end position="180"/>
    </location>
</feature>
<dbReference type="KEGG" id="hir:HETIRDRAFT_447654"/>
<dbReference type="OrthoDB" id="3066258at2759"/>
<feature type="compositionally biased region" description="Basic and acidic residues" evidence="1">
    <location>
        <begin position="11"/>
        <end position="24"/>
    </location>
</feature>
<dbReference type="HOGENOM" id="CLU_1496397_0_0_1"/>
<protein>
    <submittedName>
        <fullName evidence="2">Uncharacterized protein</fullName>
    </submittedName>
</protein>
<feature type="compositionally biased region" description="Low complexity" evidence="1">
    <location>
        <begin position="131"/>
        <end position="147"/>
    </location>
</feature>
<name>W4KMK1_HETIT</name>
<keyword evidence="3" id="KW-1185">Reference proteome</keyword>